<dbReference type="VEuPathDB" id="TriTrypDB:TRSC58_06674"/>
<dbReference type="GeneID" id="40333136"/>
<reference evidence="1 2" key="1">
    <citation type="journal article" date="2018" name="BMC Genomics">
        <title>Genomic comparison of Trypanosoma conorhini and Trypanosoma rangeli to Trypanosoma cruzi strains of high and low virulence.</title>
        <authorList>
            <person name="Bradwell K.R."/>
            <person name="Koparde V.N."/>
            <person name="Matveyev A.V."/>
            <person name="Serrano M.G."/>
            <person name="Alves J.M."/>
            <person name="Parikh H."/>
            <person name="Huang B."/>
            <person name="Lee V."/>
            <person name="Espinosa-Alvarez O."/>
            <person name="Ortiz P.A."/>
            <person name="Costa-Martins A.G."/>
            <person name="Teixeira M.M."/>
            <person name="Buck G.A."/>
        </authorList>
    </citation>
    <scope>NUCLEOTIDE SEQUENCE [LARGE SCALE GENOMIC DNA]</scope>
    <source>
        <strain evidence="1 2">AM80</strain>
    </source>
</reference>
<accession>A0A3R7N725</accession>
<gene>
    <name evidence="1" type="ORF">TraAM80_09203</name>
</gene>
<dbReference type="AlphaFoldDB" id="A0A3R7N725"/>
<dbReference type="RefSeq" id="XP_029234239.1">
    <property type="nucleotide sequence ID" value="XM_029385900.1"/>
</dbReference>
<name>A0A3R7N725_TRYRA</name>
<dbReference type="EMBL" id="MKGL01000537">
    <property type="protein sequence ID" value="RNE97660.1"/>
    <property type="molecule type" value="Genomic_DNA"/>
</dbReference>
<sequence>MALVSVGTTLSPRHGDGADADDLHLPVVFLDATHPFSLLPRQEDGPCQASVTNYLCLGSITVTRTGIIFSLVLGAQDGCECGPTACDDTAMLEVVVFSDVIEAVTGFRRWVSATSRCTLCYSLELLGRAHCVVFRVDGIRFASPHVSDVSNTDTTVEEVVPPWVRRVTAATGLPVETGLWTCSEGDGAREVDMPHSTFAWRRLQAAGTMRGVGGSRSVQETKMGPDAVEWAMRQQNLLYEALSEHVFLMHEEHQAREDILLSWASLPIRLVSSLSTAAAKARLGTNIAQTSLSLRGRVATVQAETEVRGKDGIGIADEVAQLLAEEETVARMKFEKYAATVRRGGSGSQTSTDC</sequence>
<dbReference type="Proteomes" id="UP000283634">
    <property type="component" value="Unassembled WGS sequence"/>
</dbReference>
<organism evidence="1 2">
    <name type="scientific">Trypanosoma rangeli</name>
    <dbReference type="NCBI Taxonomy" id="5698"/>
    <lineage>
        <taxon>Eukaryota</taxon>
        <taxon>Discoba</taxon>
        <taxon>Euglenozoa</taxon>
        <taxon>Kinetoplastea</taxon>
        <taxon>Metakinetoplastina</taxon>
        <taxon>Trypanosomatida</taxon>
        <taxon>Trypanosomatidae</taxon>
        <taxon>Trypanosoma</taxon>
        <taxon>Herpetosoma</taxon>
    </lineage>
</organism>
<dbReference type="OrthoDB" id="239998at2759"/>
<proteinExistence type="predicted"/>
<protein>
    <submittedName>
        <fullName evidence="1">Uncharacterized protein</fullName>
    </submittedName>
</protein>
<comment type="caution">
    <text evidence="1">The sequence shown here is derived from an EMBL/GenBank/DDBJ whole genome shotgun (WGS) entry which is preliminary data.</text>
</comment>
<evidence type="ECO:0000313" key="2">
    <source>
        <dbReference type="Proteomes" id="UP000283634"/>
    </source>
</evidence>
<dbReference type="OMA" id="DAVEWEM"/>
<keyword evidence="2" id="KW-1185">Reference proteome</keyword>
<evidence type="ECO:0000313" key="1">
    <source>
        <dbReference type="EMBL" id="RNE97660.1"/>
    </source>
</evidence>